<keyword evidence="3" id="KW-0812">Transmembrane</keyword>
<feature type="transmembrane region" description="Helical" evidence="3">
    <location>
        <begin position="817"/>
        <end position="837"/>
    </location>
</feature>
<keyword evidence="1" id="KW-1015">Disulfide bond</keyword>
<proteinExistence type="predicted"/>
<reference evidence="4 5" key="1">
    <citation type="journal article" date="2015" name="Sci. Rep.">
        <title>Genome of the facultative scuticociliatosis pathogen Pseudocohnilembus persalinus provides insight into its virulence through horizontal gene transfer.</title>
        <authorList>
            <person name="Xiong J."/>
            <person name="Wang G."/>
            <person name="Cheng J."/>
            <person name="Tian M."/>
            <person name="Pan X."/>
            <person name="Warren A."/>
            <person name="Jiang C."/>
            <person name="Yuan D."/>
            <person name="Miao W."/>
        </authorList>
    </citation>
    <scope>NUCLEOTIDE SEQUENCE [LARGE SCALE GENOMIC DNA]</scope>
    <source>
        <strain evidence="4">36N120E</strain>
    </source>
</reference>
<dbReference type="GO" id="GO:0005604">
    <property type="term" value="C:basement membrane"/>
    <property type="evidence" value="ECO:0007669"/>
    <property type="project" value="TreeGrafter"/>
</dbReference>
<dbReference type="Proteomes" id="UP000054937">
    <property type="component" value="Unassembled WGS sequence"/>
</dbReference>
<gene>
    <name evidence="4" type="ORF">PPERSA_05150</name>
</gene>
<evidence type="ECO:0000313" key="5">
    <source>
        <dbReference type="Proteomes" id="UP000054937"/>
    </source>
</evidence>
<name>A0A0V0QVX9_PSEPJ</name>
<keyword evidence="5" id="KW-1185">Reference proteome</keyword>
<dbReference type="EMBL" id="LDAU01000096">
    <property type="protein sequence ID" value="KRX06537.1"/>
    <property type="molecule type" value="Genomic_DNA"/>
</dbReference>
<dbReference type="InterPro" id="IPR050440">
    <property type="entry name" value="Laminin/Netrin_ECM"/>
</dbReference>
<dbReference type="PANTHER" id="PTHR10574">
    <property type="entry name" value="NETRIN/LAMININ-RELATED"/>
    <property type="match status" value="1"/>
</dbReference>
<feature type="transmembrane region" description="Helical" evidence="3">
    <location>
        <begin position="872"/>
        <end position="892"/>
    </location>
</feature>
<feature type="region of interest" description="Disordered" evidence="2">
    <location>
        <begin position="1000"/>
        <end position="1022"/>
    </location>
</feature>
<evidence type="ECO:0000256" key="2">
    <source>
        <dbReference type="SAM" id="MobiDB-lite"/>
    </source>
</evidence>
<organism evidence="4 5">
    <name type="scientific">Pseudocohnilembus persalinus</name>
    <name type="common">Ciliate</name>
    <dbReference type="NCBI Taxonomy" id="266149"/>
    <lineage>
        <taxon>Eukaryota</taxon>
        <taxon>Sar</taxon>
        <taxon>Alveolata</taxon>
        <taxon>Ciliophora</taxon>
        <taxon>Intramacronucleata</taxon>
        <taxon>Oligohymenophorea</taxon>
        <taxon>Scuticociliatia</taxon>
        <taxon>Philasterida</taxon>
        <taxon>Pseudocohnilembidae</taxon>
        <taxon>Pseudocohnilembus</taxon>
    </lineage>
</organism>
<feature type="transmembrane region" description="Helical" evidence="3">
    <location>
        <begin position="766"/>
        <end position="784"/>
    </location>
</feature>
<comment type="caution">
    <text evidence="4">The sequence shown here is derived from an EMBL/GenBank/DDBJ whole genome shotgun (WGS) entry which is preliminary data.</text>
</comment>
<dbReference type="InParanoid" id="A0A0V0QVX9"/>
<dbReference type="SUPFAM" id="SSF57184">
    <property type="entry name" value="Growth factor receptor domain"/>
    <property type="match status" value="2"/>
</dbReference>
<protein>
    <submittedName>
        <fullName evidence="4">Insulin-like growth factor binding protein, N-terminal</fullName>
    </submittedName>
</protein>
<dbReference type="InterPro" id="IPR009030">
    <property type="entry name" value="Growth_fac_rcpt_cys_sf"/>
</dbReference>
<dbReference type="OMA" id="CECLENH"/>
<dbReference type="PANTHER" id="PTHR10574:SF365">
    <property type="entry name" value="NETRIN-A-RELATED"/>
    <property type="match status" value="1"/>
</dbReference>
<feature type="transmembrane region" description="Helical" evidence="3">
    <location>
        <begin position="904"/>
        <end position="924"/>
    </location>
</feature>
<keyword evidence="3" id="KW-0472">Membrane</keyword>
<evidence type="ECO:0000313" key="4">
    <source>
        <dbReference type="EMBL" id="KRX06537.1"/>
    </source>
</evidence>
<evidence type="ECO:0000256" key="3">
    <source>
        <dbReference type="SAM" id="Phobius"/>
    </source>
</evidence>
<evidence type="ECO:0000256" key="1">
    <source>
        <dbReference type="ARBA" id="ARBA00023157"/>
    </source>
</evidence>
<feature type="transmembrane region" description="Helical" evidence="3">
    <location>
        <begin position="688"/>
        <end position="709"/>
    </location>
</feature>
<dbReference type="OrthoDB" id="10022113at2759"/>
<feature type="compositionally biased region" description="Basic and acidic residues" evidence="2">
    <location>
        <begin position="1011"/>
        <end position="1022"/>
    </location>
</feature>
<feature type="transmembrane region" description="Helical" evidence="3">
    <location>
        <begin position="730"/>
        <end position="754"/>
    </location>
</feature>
<accession>A0A0V0QVX9</accession>
<keyword evidence="3" id="KW-1133">Transmembrane helix</keyword>
<sequence>MVMKTKDTFYQDCYNSPTSGTLISAGSVQQSATFHGVTQNYYFSAFGEQTSTFSQIEPNYCKQDECSQKLVYYGQDTNIAYFYTENTNTPSAANSVTEIKAFVIETTGGTTSSQITVASGNPATRKDMQVKFIGNIGQMIVSWIEDSYKIQFTIVDVDTTNNILTLNGSFDQFGKTLYTSTTEIYTQQVDFFGQTDYIAIWSEYDGTNTEGYYQTFQQSDQSPVSDKVNLASFTGLAAVRGVVYPFDGIAIGTYNNGNYRLYYYNYNHQLTTNFLVLSGTHSSFTTDLQIQLLGEYIGIVLLNAGTGTYLRFYQIQSDSTLSQTHETEITGTNIELIGTSVHAQNTFTYDLYWLQENNSQNLELTSMSYSGCPSLCDPFSCGGIYNYLCVSCTGTGRITIPGDPQFCYCQPGYYSDKTSTNCITCTTPCPTCYTSGTDGCTGCDPSEFRVLDNLTYQCVCQDGYYEDIPNFGYICQVCSDRCATCQSTPDNCTSCGPNQSGQNCECDPGYEEDAQGNCQLIPNENDCKENQYLKYNGQCAFCDSFNPNRESLDCKCPANFHEENKQKLCVKDEVDPTIGKISNYVEGQSIATLALIIPLSLTSNMYMLLNVIDYSQMLFMLMYVNVELSPSYNSFLEAIADFQLPFLPNFFQLFLDFEDTYQLEDAPSKFSTQERYYTTFFLYNSGGAFSFIIFPTTFYIVVKLGIKIAKKQNLMRVKSILQKLLIKMEWNMFVEIIFIDFLNYIFAIFLQFYSFQNTAFVDIFNYVFWSFTGVFLIFYIFFQLNRVFKYTKTRNEQFRLKYENSWNGLDFSRKEAIVFNFYLLFRKITFAFVLVFLHDYPSSQMSILTIQNLSMILLMLETKPYKDKLQQGANIVTEVMFMYIQLQFLVYCNEYTCNSSQMDLYIISLVVMGLHFLVIIYNIGQELRSFMKKQVKYKTKDRKDEIGRRKNVTEKLLNMQIVEQLQEFEAKLEKKRKRRSTKRLSLQTGINAIKKNQVLPSAKNSVKKKKQESDDSDSSHESIIDDYNTRMEKYSFIKLARTLNILPKKLEYSNSPNKITKALNKGSGNMLKQVIMSRQFKNLTNNQAQNNNIQIQEQSQQKQQQLNVSFNPIKEDEELFNDQNSSLISHKLLQADKNINKSIINNNNQLESQISKNQLLPNKQLQDYQNKFNFQDSNLDISSLQQSANVSKLELIPNNKANQFQEEDLLDQAQNTTQKQNNINLSQNQNQIKNNEKDILQLNNDLPYSDRPLISSINNQKQQQPLLQQQSISNKQKRLKKNKNQKIKL</sequence>